<feature type="compositionally biased region" description="Polar residues" evidence="1">
    <location>
        <begin position="70"/>
        <end position="91"/>
    </location>
</feature>
<dbReference type="EMBL" id="PYSW02000012">
    <property type="protein sequence ID" value="KAG2387576.1"/>
    <property type="molecule type" value="Genomic_DNA"/>
</dbReference>
<evidence type="ECO:0000256" key="1">
    <source>
        <dbReference type="SAM" id="MobiDB-lite"/>
    </source>
</evidence>
<feature type="region of interest" description="Disordered" evidence="1">
    <location>
        <begin position="270"/>
        <end position="393"/>
    </location>
</feature>
<dbReference type="GeneID" id="68093626"/>
<dbReference type="AlphaFoldDB" id="A0AA88GX66"/>
<evidence type="ECO:0000313" key="2">
    <source>
        <dbReference type="EMBL" id="KAG2387576.1"/>
    </source>
</evidence>
<accession>A0AA88GX66</accession>
<keyword evidence="3" id="KW-1185">Reference proteome</keyword>
<gene>
    <name evidence="2" type="ORF">C9374_001170</name>
</gene>
<reference evidence="2 3" key="1">
    <citation type="journal article" date="2018" name="BMC Genomics">
        <title>The genome of Naegleria lovaniensis, the basis for a comparative approach to unravel pathogenicity factors of the human pathogenic amoeba N. fowleri.</title>
        <authorList>
            <person name="Liechti N."/>
            <person name="Schurch N."/>
            <person name="Bruggmann R."/>
            <person name="Wittwer M."/>
        </authorList>
    </citation>
    <scope>NUCLEOTIDE SEQUENCE [LARGE SCALE GENOMIC DNA]</scope>
    <source>
        <strain evidence="2 3">ATCC 30569</strain>
    </source>
</reference>
<feature type="compositionally biased region" description="Polar residues" evidence="1">
    <location>
        <begin position="350"/>
        <end position="360"/>
    </location>
</feature>
<proteinExistence type="predicted"/>
<organism evidence="2 3">
    <name type="scientific">Naegleria lovaniensis</name>
    <name type="common">Amoeba</name>
    <dbReference type="NCBI Taxonomy" id="51637"/>
    <lineage>
        <taxon>Eukaryota</taxon>
        <taxon>Discoba</taxon>
        <taxon>Heterolobosea</taxon>
        <taxon>Tetramitia</taxon>
        <taxon>Eutetramitia</taxon>
        <taxon>Vahlkampfiidae</taxon>
        <taxon>Naegleria</taxon>
    </lineage>
</organism>
<feature type="region of interest" description="Disordered" evidence="1">
    <location>
        <begin position="53"/>
        <end position="91"/>
    </location>
</feature>
<comment type="caution">
    <text evidence="2">The sequence shown here is derived from an EMBL/GenBank/DDBJ whole genome shotgun (WGS) entry which is preliminary data.</text>
</comment>
<sequence>MFSFIKQKKIMDDLSTIKKKQLVKHANYIIEKRNEIKKMQELDGIGQSVLPKTAGVKPVQKSEQKKKHATSGTSKLNNKDNTSYNNSRSFANSANTNEVSAQAILSDDTVQDLSKDSALEFPQTEYQNHLFKIAEQFEHMDPELSMFYMKRFYNEMNSSDNLDKHTDKYAKCCLFCGHSFLSRDEGYHLMKQPSNKVVIRDVTKDEKLCSLNLKKFFGSKKERVKWSNIVHCLCTTRTASNNVLTYRCKSCHKYLIVPFDKDVALTTSKSENKQECVQRKHQTSNEASNRASQQPKSQTSSNEVSALATNENSNILSTKSKKKGSQSQHTQTAAPKINDSNEKKRKRENVTSLSDTSQASKIKDPPTSNNESKKKKKKNASGATSASDFLKML</sequence>
<dbReference type="RefSeq" id="XP_044551568.1">
    <property type="nucleotide sequence ID" value="XM_044687383.1"/>
</dbReference>
<protein>
    <submittedName>
        <fullName evidence="2">Uncharacterized protein</fullName>
    </submittedName>
</protein>
<feature type="compositionally biased region" description="Polar residues" evidence="1">
    <location>
        <begin position="284"/>
        <end position="316"/>
    </location>
</feature>
<dbReference type="Proteomes" id="UP000816034">
    <property type="component" value="Unassembled WGS sequence"/>
</dbReference>
<name>A0AA88GX66_NAELO</name>
<evidence type="ECO:0000313" key="3">
    <source>
        <dbReference type="Proteomes" id="UP000816034"/>
    </source>
</evidence>